<feature type="transmembrane region" description="Helical" evidence="11">
    <location>
        <begin position="71"/>
        <end position="94"/>
    </location>
</feature>
<dbReference type="PROSITE" id="PS50893">
    <property type="entry name" value="ABC_TRANSPORTER_2"/>
    <property type="match status" value="2"/>
</dbReference>
<feature type="domain" description="ABC transmembrane type-1" evidence="13">
    <location>
        <begin position="74"/>
        <end position="366"/>
    </location>
</feature>
<proteinExistence type="inferred from homology"/>
<dbReference type="Pfam" id="PF00664">
    <property type="entry name" value="ABC_membrane"/>
    <property type="match status" value="2"/>
</dbReference>
<dbReference type="GO" id="GO:0005743">
    <property type="term" value="C:mitochondrial inner membrane"/>
    <property type="evidence" value="ECO:0007669"/>
    <property type="project" value="TreeGrafter"/>
</dbReference>
<evidence type="ECO:0000256" key="1">
    <source>
        <dbReference type="ARBA" id="ARBA00004651"/>
    </source>
</evidence>
<evidence type="ECO:0000259" key="13">
    <source>
        <dbReference type="PROSITE" id="PS50929"/>
    </source>
</evidence>
<evidence type="ECO:0000259" key="12">
    <source>
        <dbReference type="PROSITE" id="PS50893"/>
    </source>
</evidence>
<evidence type="ECO:0000256" key="2">
    <source>
        <dbReference type="ARBA" id="ARBA00007577"/>
    </source>
</evidence>
<evidence type="ECO:0000313" key="15">
    <source>
        <dbReference type="Proteomes" id="UP000308092"/>
    </source>
</evidence>
<comment type="caution">
    <text evidence="14">The sequence shown here is derived from an EMBL/GenBank/DDBJ whole genome shotgun (WGS) entry which is preliminary data.</text>
</comment>
<comment type="subcellular location">
    <subcellularLocation>
        <location evidence="1">Cell membrane</location>
        <topology evidence="1">Multi-pass membrane protein</topology>
    </subcellularLocation>
</comment>
<dbReference type="SMART" id="SM00382">
    <property type="entry name" value="AAA"/>
    <property type="match status" value="2"/>
</dbReference>
<dbReference type="GO" id="GO:0090374">
    <property type="term" value="P:oligopeptide export from mitochondrion"/>
    <property type="evidence" value="ECO:0007669"/>
    <property type="project" value="TreeGrafter"/>
</dbReference>
<keyword evidence="9" id="KW-0325">Glycoprotein</keyword>
<feature type="transmembrane region" description="Helical" evidence="11">
    <location>
        <begin position="221"/>
        <end position="246"/>
    </location>
</feature>
<keyword evidence="6" id="KW-0067">ATP-binding</keyword>
<dbReference type="STRING" id="1220188.A0A4S3JSL3"/>
<dbReference type="InterPro" id="IPR036640">
    <property type="entry name" value="ABC1_TM_sf"/>
</dbReference>
<reference evidence="14 15" key="1">
    <citation type="submission" date="2019-03" db="EMBL/GenBank/DDBJ databases">
        <title>The genome sequence of a newly discovered highly antifungal drug resistant Aspergillus species, Aspergillus tanneri NIH 1004.</title>
        <authorList>
            <person name="Mounaud S."/>
            <person name="Singh I."/>
            <person name="Joardar V."/>
            <person name="Pakala S."/>
            <person name="Pakala S."/>
            <person name="Venepally P."/>
            <person name="Hoover J."/>
            <person name="Nierman W."/>
            <person name="Chung J."/>
            <person name="Losada L."/>
        </authorList>
    </citation>
    <scope>NUCLEOTIDE SEQUENCE [LARGE SCALE GENOMIC DNA]</scope>
    <source>
        <strain evidence="14 15">NIH1004</strain>
    </source>
</reference>
<dbReference type="PROSITE" id="PS50929">
    <property type="entry name" value="ABC_TM1F"/>
    <property type="match status" value="2"/>
</dbReference>
<comment type="similarity">
    <text evidence="2">Belongs to the ABC transporter superfamily. ABCB family. Multidrug resistance exporter (TC 3.A.1.201) subfamily.</text>
</comment>
<evidence type="ECO:0000256" key="7">
    <source>
        <dbReference type="ARBA" id="ARBA00022989"/>
    </source>
</evidence>
<dbReference type="PANTHER" id="PTHR43394">
    <property type="entry name" value="ATP-DEPENDENT PERMEASE MDL1, MITOCHONDRIAL"/>
    <property type="match status" value="1"/>
</dbReference>
<name>A0A4S3JSL3_9EURO</name>
<dbReference type="Gene3D" id="1.20.1560.10">
    <property type="entry name" value="ABC transporter type 1, transmembrane domain"/>
    <property type="match status" value="1"/>
</dbReference>
<keyword evidence="4 11" id="KW-0812">Transmembrane</keyword>
<dbReference type="InterPro" id="IPR011527">
    <property type="entry name" value="ABC1_TM_dom"/>
</dbReference>
<feature type="transmembrane region" description="Helical" evidence="11">
    <location>
        <begin position="121"/>
        <end position="145"/>
    </location>
</feature>
<evidence type="ECO:0000256" key="11">
    <source>
        <dbReference type="SAM" id="Phobius"/>
    </source>
</evidence>
<keyword evidence="5" id="KW-0547">Nucleotide-binding</keyword>
<organism evidence="14 15">
    <name type="scientific">Aspergillus tanneri</name>
    <dbReference type="NCBI Taxonomy" id="1220188"/>
    <lineage>
        <taxon>Eukaryota</taxon>
        <taxon>Fungi</taxon>
        <taxon>Dikarya</taxon>
        <taxon>Ascomycota</taxon>
        <taxon>Pezizomycotina</taxon>
        <taxon>Eurotiomycetes</taxon>
        <taxon>Eurotiomycetidae</taxon>
        <taxon>Eurotiales</taxon>
        <taxon>Aspergillaceae</taxon>
        <taxon>Aspergillus</taxon>
        <taxon>Aspergillus subgen. Circumdati</taxon>
    </lineage>
</organism>
<feature type="transmembrane region" description="Helical" evidence="11">
    <location>
        <begin position="335"/>
        <end position="355"/>
    </location>
</feature>
<feature type="transmembrane region" description="Helical" evidence="11">
    <location>
        <begin position="301"/>
        <end position="323"/>
    </location>
</feature>
<dbReference type="PANTHER" id="PTHR43394:SF1">
    <property type="entry name" value="ATP-BINDING CASSETTE SUB-FAMILY B MEMBER 10, MITOCHONDRIAL"/>
    <property type="match status" value="1"/>
</dbReference>
<dbReference type="SUPFAM" id="SSF52540">
    <property type="entry name" value="P-loop containing nucleoside triphosphate hydrolases"/>
    <property type="match status" value="2"/>
</dbReference>
<dbReference type="EMBL" id="SOSA01000057">
    <property type="protein sequence ID" value="THC97968.1"/>
    <property type="molecule type" value="Genomic_DNA"/>
</dbReference>
<dbReference type="VEuPathDB" id="FungiDB:EYZ11_002538"/>
<protein>
    <recommendedName>
        <fullName evidence="10">ABC multidrug transporter MDR2</fullName>
    </recommendedName>
</protein>
<evidence type="ECO:0000256" key="5">
    <source>
        <dbReference type="ARBA" id="ARBA00022741"/>
    </source>
</evidence>
<dbReference type="Proteomes" id="UP000308092">
    <property type="component" value="Unassembled WGS sequence"/>
</dbReference>
<sequence length="1293" mass="142796">MEYTKDIQLKELPKVLSTPDIVIQSNLTSQTPTDTTLSDEERRILERQIHVPVLQVGFLGIYRDASRTDRAILAGSAIFAIVGGAALPLFTLLFGNLTSTFRDITTHTITFDHFQHKLSQYALYFVYLAIAEFFTIALATVGFIYTGDHVVQRIRVAYLRAILRQNVAFFDTLGAGEVTTRITADTNTIQDGISEKVGLTFTGLSTFVTAFVIAYIKYWKLALICSATLVAVLLIMGVCSTVSVVFTKQGLEFQGRGASLAEDILDSIRTVVAFDAQEVLARKYETHLRDAERPGMKAQMAFAVMVGALLCVMYLNYGLGFWMGSRFLVDATTHIQAGDVLTILMAIILGSYNLGNIAPNGQAMSNAVAAASKLYSVVDRESPLDPSSERGIRLGHVQGNIVLKHIRHVYPSRPDVVVAHDLSIDIPAGKTTAFVGPSGSGKSTIIALLERFYTPVAGTIFLDRHDIQTFNLRWLRQQISLVSQEPRLFATSVAQNIRFGLIGSKFEYESESRIMNRIRDAARMANAHDFIQALPNGYDTNIGSCSLSGGQKQRIAIARAIVKDPKILLLDEATSALDTKSEGLVQAALEKAALGRTTIVIAHRLSTIKEAHNIVVLVNGSIVEQGRHAQLMQRGGVYFDMVQAQQIQEKHDTTPSPIMPYKSFFLEDHEDKELSEYNPFEDYDSDIELWPGPVDARPFKSRRSMFMPTGMKPPSYSIWALFKFISSFNRPEWPVLLVGLSVSILAGGIQPSQAVLFAKAVSTLSLPPMEYPKLRHDANFWSLMFLMIGIITFFLYALQGTSFAYGSEKMIYRARSQAFRAMLHQEISFFDREDHSTGALTATLSAETKQLAGISGVTLGTILIVSVNLVASLTVAVIMGWKLGLVCISAVPVLLLCGFIRVWMLDRLQRRAKKAYQKSASSACEAASSIRTVASLTMEDEILQSYETQLQDRLRRDILPIIKSSLLYASSQALPFFCMALGFWYGGTLVGHGEYTLFQFYVCFSEVIFGAQAAGTIFSHAPDMGKAKHAATEFKILFDSRPLSSLMQRGLPVENIEGRVELREVSFRYPTREEQPVLRNVNITVHPGQYVALVGASGSGKSTIVALLERFYEAQRGSILVDGRNILTLDISAYRSYLALVSQEPALFQGTIKENILLGTGNRFISDSALIKACQDANIYDFIVSLPKGGMLSGGQKQRIAIARALIRDPKILLLDEATSALDSESEKVVQAALDTAARGRTTIAVAHRLSTIQRADCIYVLDQGEVTEYGTHEELLRQRGRYFELVNMQNLG</sequence>
<keyword evidence="3" id="KW-0813">Transport</keyword>
<evidence type="ECO:0000256" key="10">
    <source>
        <dbReference type="ARBA" id="ARBA00049740"/>
    </source>
</evidence>
<feature type="transmembrane region" description="Helical" evidence="11">
    <location>
        <begin position="851"/>
        <end position="877"/>
    </location>
</feature>
<keyword evidence="7 11" id="KW-1133">Transmembrane helix</keyword>
<feature type="transmembrane region" description="Helical" evidence="11">
    <location>
        <begin position="883"/>
        <end position="904"/>
    </location>
</feature>
<dbReference type="Gene3D" id="3.40.50.300">
    <property type="entry name" value="P-loop containing nucleotide triphosphate hydrolases"/>
    <property type="match status" value="2"/>
</dbReference>
<dbReference type="SUPFAM" id="SSF90123">
    <property type="entry name" value="ABC transporter transmembrane region"/>
    <property type="match status" value="2"/>
</dbReference>
<dbReference type="GO" id="GO:0005524">
    <property type="term" value="F:ATP binding"/>
    <property type="evidence" value="ECO:0007669"/>
    <property type="project" value="UniProtKB-KW"/>
</dbReference>
<evidence type="ECO:0000256" key="4">
    <source>
        <dbReference type="ARBA" id="ARBA00022692"/>
    </source>
</evidence>
<dbReference type="CDD" id="cd18578">
    <property type="entry name" value="ABC_6TM_Pgp_ABCB1_D2_like"/>
    <property type="match status" value="1"/>
</dbReference>
<dbReference type="FunFam" id="3.40.50.300:FF:000913">
    <property type="entry name" value="ABC multidrug transporter SitT"/>
    <property type="match status" value="1"/>
</dbReference>
<dbReference type="InterPro" id="IPR003439">
    <property type="entry name" value="ABC_transporter-like_ATP-bd"/>
</dbReference>
<dbReference type="FunFam" id="1.20.1560.10:FF:000009">
    <property type="entry name" value="ABC transporter B family member 1"/>
    <property type="match status" value="1"/>
</dbReference>
<dbReference type="GO" id="GO:0016887">
    <property type="term" value="F:ATP hydrolysis activity"/>
    <property type="evidence" value="ECO:0007669"/>
    <property type="project" value="InterPro"/>
</dbReference>
<evidence type="ECO:0000256" key="3">
    <source>
        <dbReference type="ARBA" id="ARBA00022448"/>
    </source>
</evidence>
<feature type="domain" description="ABC transmembrane type-1" evidence="13">
    <location>
        <begin position="737"/>
        <end position="1026"/>
    </location>
</feature>
<dbReference type="PROSITE" id="PS00211">
    <property type="entry name" value="ABC_TRANSPORTER_1"/>
    <property type="match status" value="2"/>
</dbReference>
<dbReference type="InterPro" id="IPR003593">
    <property type="entry name" value="AAA+_ATPase"/>
</dbReference>
<dbReference type="GO" id="GO:0005886">
    <property type="term" value="C:plasma membrane"/>
    <property type="evidence" value="ECO:0007669"/>
    <property type="project" value="UniProtKB-SubCell"/>
</dbReference>
<dbReference type="Pfam" id="PF00005">
    <property type="entry name" value="ABC_tran"/>
    <property type="match status" value="2"/>
</dbReference>
<dbReference type="FunFam" id="1.20.1560.10:FF:000102">
    <property type="entry name" value="ABC multidrug transporter Mdr1"/>
    <property type="match status" value="1"/>
</dbReference>
<dbReference type="InterPro" id="IPR039421">
    <property type="entry name" value="Type_1_exporter"/>
</dbReference>
<feature type="domain" description="ABC transporter" evidence="12">
    <location>
        <begin position="1060"/>
        <end position="1289"/>
    </location>
</feature>
<accession>A0A4S3JSL3</accession>
<dbReference type="CDD" id="cd18577">
    <property type="entry name" value="ABC_6TM_Pgp_ABCB1_D1_like"/>
    <property type="match status" value="1"/>
</dbReference>
<gene>
    <name evidence="14" type="ORF">EYZ11_002538</name>
</gene>
<dbReference type="InterPro" id="IPR027417">
    <property type="entry name" value="P-loop_NTPase"/>
</dbReference>
<feature type="transmembrane region" description="Helical" evidence="11">
    <location>
        <begin position="197"/>
        <end position="215"/>
    </location>
</feature>
<evidence type="ECO:0000256" key="9">
    <source>
        <dbReference type="ARBA" id="ARBA00023180"/>
    </source>
</evidence>
<dbReference type="FunFam" id="3.40.50.300:FF:000251">
    <property type="entry name" value="ABC transporter B family member 19"/>
    <property type="match status" value="1"/>
</dbReference>
<feature type="domain" description="ABC transporter" evidence="12">
    <location>
        <begin position="404"/>
        <end position="644"/>
    </location>
</feature>
<feature type="transmembrane region" description="Helical" evidence="11">
    <location>
        <begin position="778"/>
        <end position="798"/>
    </location>
</feature>
<keyword evidence="15" id="KW-1185">Reference proteome</keyword>
<feature type="transmembrane region" description="Helical" evidence="11">
    <location>
        <begin position="998"/>
        <end position="1018"/>
    </location>
</feature>
<feature type="transmembrane region" description="Helical" evidence="11">
    <location>
        <begin position="965"/>
        <end position="986"/>
    </location>
</feature>
<evidence type="ECO:0000256" key="8">
    <source>
        <dbReference type="ARBA" id="ARBA00023136"/>
    </source>
</evidence>
<dbReference type="InterPro" id="IPR017871">
    <property type="entry name" value="ABC_transporter-like_CS"/>
</dbReference>
<evidence type="ECO:0000313" key="14">
    <source>
        <dbReference type="EMBL" id="THC97968.1"/>
    </source>
</evidence>
<dbReference type="CDD" id="cd03249">
    <property type="entry name" value="ABC_MTABC3_MDL1_MDL2"/>
    <property type="match status" value="2"/>
</dbReference>
<dbReference type="GO" id="GO:0015421">
    <property type="term" value="F:ABC-type oligopeptide transporter activity"/>
    <property type="evidence" value="ECO:0007669"/>
    <property type="project" value="TreeGrafter"/>
</dbReference>
<feature type="transmembrane region" description="Helical" evidence="11">
    <location>
        <begin position="733"/>
        <end position="758"/>
    </location>
</feature>
<keyword evidence="8 11" id="KW-0472">Membrane</keyword>
<evidence type="ECO:0000256" key="6">
    <source>
        <dbReference type="ARBA" id="ARBA00022840"/>
    </source>
</evidence>